<dbReference type="STRING" id="415425.SAMN05444363_2707"/>
<evidence type="ECO:0000256" key="1">
    <source>
        <dbReference type="SAM" id="Phobius"/>
    </source>
</evidence>
<dbReference type="InterPro" id="IPR024294">
    <property type="entry name" value="DUF3810"/>
</dbReference>
<reference evidence="3" key="1">
    <citation type="submission" date="2016-11" db="EMBL/GenBank/DDBJ databases">
        <authorList>
            <person name="Varghese N."/>
            <person name="Submissions S."/>
        </authorList>
    </citation>
    <scope>NUCLEOTIDE SEQUENCE [LARGE SCALE GENOMIC DNA]</scope>
    <source>
        <strain evidence="3">DSM 18829</strain>
    </source>
</reference>
<gene>
    <name evidence="2" type="ORF">SAMN05444363_2707</name>
</gene>
<evidence type="ECO:0008006" key="4">
    <source>
        <dbReference type="Google" id="ProtNLM"/>
    </source>
</evidence>
<feature type="transmembrane region" description="Helical" evidence="1">
    <location>
        <begin position="47"/>
        <end position="71"/>
    </location>
</feature>
<keyword evidence="1" id="KW-0472">Membrane</keyword>
<accession>A0A1M6GNS1</accession>
<keyword evidence="1" id="KW-1133">Transmembrane helix</keyword>
<name>A0A1M6GNS1_9FLAO</name>
<dbReference type="Proteomes" id="UP000184488">
    <property type="component" value="Unassembled WGS sequence"/>
</dbReference>
<keyword evidence="1" id="KW-0812">Transmembrane</keyword>
<keyword evidence="3" id="KW-1185">Reference proteome</keyword>
<dbReference type="AlphaFoldDB" id="A0A1M6GNS1"/>
<protein>
    <recommendedName>
        <fullName evidence="4">DUF3810 domain-containing protein</fullName>
    </recommendedName>
</protein>
<organism evidence="2 3">
    <name type="scientific">Flavobacterium terrae</name>
    <dbReference type="NCBI Taxonomy" id="415425"/>
    <lineage>
        <taxon>Bacteria</taxon>
        <taxon>Pseudomonadati</taxon>
        <taxon>Bacteroidota</taxon>
        <taxon>Flavobacteriia</taxon>
        <taxon>Flavobacteriales</taxon>
        <taxon>Flavobacteriaceae</taxon>
        <taxon>Flavobacterium</taxon>
    </lineage>
</organism>
<feature type="transmembrane region" description="Helical" evidence="1">
    <location>
        <begin position="83"/>
        <end position="103"/>
    </location>
</feature>
<proteinExistence type="predicted"/>
<dbReference type="OrthoDB" id="1048788at2"/>
<dbReference type="Pfam" id="PF12725">
    <property type="entry name" value="DUF3810"/>
    <property type="match status" value="1"/>
</dbReference>
<sequence length="350" mass="41511">MSRKYFLPLFLLFQLIGLKILTLFPEFIETYYTNGLYHYISHFSRTIFGKIPFSVGDLIYTSVIAWIIVWFYKKRKENWKRKVFAAVNFISIFYFLFNLLWALNYYRVPLYQKLDIKTDYTDEQLISFTKKLILKTNEIHFQITKDTAQKVINQLDKESIFKTALNGYGNLSTNYSYLKYEIPSQKKSLISFFLSYMGFGGYLNPFTNEAQVNSEIPNYTFPATLCHEMAHQIGFGSESECNFIGFMASTKNENLYFKYAGYTLALRYCLNNIGYKNERLYNDLRKTVNPGVFKNYKESEAFHKAHETFINTFFEAFYDNFLKLNQQKDGLLSYSKFVDLMVNYYQNRDL</sequence>
<evidence type="ECO:0000313" key="3">
    <source>
        <dbReference type="Proteomes" id="UP000184488"/>
    </source>
</evidence>
<dbReference type="EMBL" id="FQZI01000005">
    <property type="protein sequence ID" value="SHJ11563.1"/>
    <property type="molecule type" value="Genomic_DNA"/>
</dbReference>
<evidence type="ECO:0000313" key="2">
    <source>
        <dbReference type="EMBL" id="SHJ11563.1"/>
    </source>
</evidence>